<reference evidence="2" key="1">
    <citation type="submission" date="2010-02" db="EMBL/GenBank/DDBJ databases">
        <title>Complete sequence of Ferroglobus placidus DSM 10642.</title>
        <authorList>
            <consortium name="US DOE Joint Genome Institute"/>
            <person name="Lucas S."/>
            <person name="Copeland A."/>
            <person name="Lapidus A."/>
            <person name="Cheng J.-F."/>
            <person name="Bruce D."/>
            <person name="Goodwin L."/>
            <person name="Pitluck S."/>
            <person name="Saunders E."/>
            <person name="Brettin T."/>
            <person name="Detter J.C."/>
            <person name="Han C."/>
            <person name="Tapia R."/>
            <person name="Larimer F."/>
            <person name="Land M."/>
            <person name="Hauser L."/>
            <person name="Kyrpides N."/>
            <person name="Ivanova N."/>
            <person name="Holmes D."/>
            <person name="Lovley D."/>
            <person name="Kyrpides N."/>
            <person name="Anderson I.J."/>
            <person name="Woyke T."/>
        </authorList>
    </citation>
    <scope>NUCLEOTIDE SEQUENCE [LARGE SCALE GENOMIC DNA]</scope>
    <source>
        <strain evidence="2">DSM 10642 / AEDII12DO</strain>
    </source>
</reference>
<accession>D3RYG4</accession>
<proteinExistence type="predicted"/>
<keyword evidence="2" id="KW-1185">Reference proteome</keyword>
<protein>
    <submittedName>
        <fullName evidence="1">Uncharacterized protein</fullName>
    </submittedName>
</protein>
<dbReference type="PaxDb" id="589924-Ferp_1376"/>
<dbReference type="eggNOG" id="arCOG05293">
    <property type="taxonomic scope" value="Archaea"/>
</dbReference>
<dbReference type="Proteomes" id="UP000002613">
    <property type="component" value="Chromosome"/>
</dbReference>
<sequence length="87" mass="10400">MGAKIYATPSDINRWVREGRSDILKHVLVYSYYDIFLGEVVEGGELWFDEYGNKLDRCPFIEEKEGKIFCKIHETKPEQCREYKCWE</sequence>
<dbReference type="AlphaFoldDB" id="D3RYG4"/>
<reference evidence="1 2" key="2">
    <citation type="journal article" date="2011" name="Stand. Genomic Sci.">
        <title>Complete genome sequence of Ferroglobus placidus AEDII12DO.</title>
        <authorList>
            <person name="Anderson I."/>
            <person name="Risso C."/>
            <person name="Holmes D."/>
            <person name="Lucas S."/>
            <person name="Copeland A."/>
            <person name="Lapidus A."/>
            <person name="Cheng J.F."/>
            <person name="Bruce D."/>
            <person name="Goodwin L."/>
            <person name="Pitluck S."/>
            <person name="Saunders E."/>
            <person name="Brettin T."/>
            <person name="Detter J.C."/>
            <person name="Han C."/>
            <person name="Tapia R."/>
            <person name="Larimer F."/>
            <person name="Land M."/>
            <person name="Hauser L."/>
            <person name="Woyke T."/>
            <person name="Lovley D."/>
            <person name="Kyrpides N."/>
            <person name="Ivanova N."/>
        </authorList>
    </citation>
    <scope>NUCLEOTIDE SEQUENCE [LARGE SCALE GENOMIC DNA]</scope>
    <source>
        <strain evidence="2">DSM 10642 / AEDII12DO</strain>
    </source>
</reference>
<gene>
    <name evidence="1" type="ordered locus">Ferp_1376</name>
</gene>
<evidence type="ECO:0000313" key="2">
    <source>
        <dbReference type="Proteomes" id="UP000002613"/>
    </source>
</evidence>
<dbReference type="EMBL" id="CP001899">
    <property type="protein sequence ID" value="ADC65527.1"/>
    <property type="molecule type" value="Genomic_DNA"/>
</dbReference>
<organism evidence="1 2">
    <name type="scientific">Ferroglobus placidus (strain DSM 10642 / AEDII12DO)</name>
    <dbReference type="NCBI Taxonomy" id="589924"/>
    <lineage>
        <taxon>Archaea</taxon>
        <taxon>Methanobacteriati</taxon>
        <taxon>Methanobacteriota</taxon>
        <taxon>Archaeoglobi</taxon>
        <taxon>Archaeoglobales</taxon>
        <taxon>Archaeoglobaceae</taxon>
        <taxon>Ferroglobus</taxon>
    </lineage>
</organism>
<dbReference type="HOGENOM" id="CLU_2340154_0_0_2"/>
<dbReference type="STRING" id="589924.Ferp_1376"/>
<dbReference type="OrthoDB" id="36424at2157"/>
<evidence type="ECO:0000313" key="1">
    <source>
        <dbReference type="EMBL" id="ADC65527.1"/>
    </source>
</evidence>
<dbReference type="KEGG" id="fpl:Ferp_1376"/>
<name>D3RYG4_FERPA</name>